<evidence type="ECO:0000313" key="2">
    <source>
        <dbReference type="Proteomes" id="UP001197093"/>
    </source>
</evidence>
<name>A0AAD4F710_9PEZI</name>
<proteinExistence type="predicted"/>
<accession>A0AAD4F710</accession>
<organism evidence="1 2">
    <name type="scientific">Staphylotrichum longicolle</name>
    <dbReference type="NCBI Taxonomy" id="669026"/>
    <lineage>
        <taxon>Eukaryota</taxon>
        <taxon>Fungi</taxon>
        <taxon>Dikarya</taxon>
        <taxon>Ascomycota</taxon>
        <taxon>Pezizomycotina</taxon>
        <taxon>Sordariomycetes</taxon>
        <taxon>Sordariomycetidae</taxon>
        <taxon>Sordariales</taxon>
        <taxon>Chaetomiaceae</taxon>
        <taxon>Staphylotrichum</taxon>
    </lineage>
</organism>
<keyword evidence="2" id="KW-1185">Reference proteome</keyword>
<protein>
    <submittedName>
        <fullName evidence="1">Uncharacterized protein</fullName>
    </submittedName>
</protein>
<gene>
    <name evidence="1" type="ORF">NEMBOFW57_003949</name>
</gene>
<dbReference type="EMBL" id="JAHCVI010000001">
    <property type="protein sequence ID" value="KAG7293889.1"/>
    <property type="molecule type" value="Genomic_DNA"/>
</dbReference>
<comment type="caution">
    <text evidence="1">The sequence shown here is derived from an EMBL/GenBank/DDBJ whole genome shotgun (WGS) entry which is preliminary data.</text>
</comment>
<evidence type="ECO:0000313" key="1">
    <source>
        <dbReference type="EMBL" id="KAG7293889.1"/>
    </source>
</evidence>
<dbReference type="AlphaFoldDB" id="A0AAD4F710"/>
<sequence>MDCIARMDVGVPRARRKQQSYLPEKTKIHSVRTINDNFDALWKSRPEEFSRIVFNDGEHGVMTACHPRPAASFVQEGVNTLAKLQFVMRGDVHETGNLVGKLTGFMPWGEITYKESGDVKMLDWKQVLSDMEAYAKKFRDRSVVVENHKAIFYKSEKKLEGGKR</sequence>
<dbReference type="Proteomes" id="UP001197093">
    <property type="component" value="Unassembled WGS sequence"/>
</dbReference>
<reference evidence="1" key="1">
    <citation type="submission" date="2023-02" db="EMBL/GenBank/DDBJ databases">
        <authorList>
            <person name="Palmer J.M."/>
        </authorList>
    </citation>
    <scope>NUCLEOTIDE SEQUENCE</scope>
    <source>
        <strain evidence="1">FW57</strain>
    </source>
</reference>